<dbReference type="Gene3D" id="3.30.200.20">
    <property type="entry name" value="Phosphorylase Kinase, domain 1"/>
    <property type="match status" value="1"/>
</dbReference>
<dbReference type="PANTHER" id="PTHR48016">
    <property type="entry name" value="MAP KINASE KINASE KINASE SSK2-RELATED-RELATED"/>
    <property type="match status" value="1"/>
</dbReference>
<protein>
    <recommendedName>
        <fullName evidence="6">Protein kinase domain-containing protein</fullName>
    </recommendedName>
</protein>
<evidence type="ECO:0000256" key="4">
    <source>
        <dbReference type="ARBA" id="ARBA00022840"/>
    </source>
</evidence>
<evidence type="ECO:0000256" key="5">
    <source>
        <dbReference type="SAM" id="MobiDB-lite"/>
    </source>
</evidence>
<feature type="compositionally biased region" description="Basic and acidic residues" evidence="5">
    <location>
        <begin position="568"/>
        <end position="581"/>
    </location>
</feature>
<feature type="compositionally biased region" description="Basic and acidic residues" evidence="5">
    <location>
        <begin position="409"/>
        <end position="420"/>
    </location>
</feature>
<proteinExistence type="predicted"/>
<feature type="region of interest" description="Disordered" evidence="5">
    <location>
        <begin position="1"/>
        <end position="26"/>
    </location>
</feature>
<dbReference type="EMBL" id="HBGB01011471">
    <property type="protein sequence ID" value="CAD9051507.1"/>
    <property type="molecule type" value="Transcribed_RNA"/>
</dbReference>
<dbReference type="InterPro" id="IPR008271">
    <property type="entry name" value="Ser/Thr_kinase_AS"/>
</dbReference>
<name>A0A7S1JQP6_9ALVE</name>
<dbReference type="InterPro" id="IPR000719">
    <property type="entry name" value="Prot_kinase_dom"/>
</dbReference>
<dbReference type="SMART" id="SM00220">
    <property type="entry name" value="S_TKc"/>
    <property type="match status" value="1"/>
</dbReference>
<dbReference type="InterPro" id="IPR050538">
    <property type="entry name" value="MAP_kinase_kinase_kinase"/>
</dbReference>
<feature type="compositionally biased region" description="Polar residues" evidence="5">
    <location>
        <begin position="505"/>
        <end position="522"/>
    </location>
</feature>
<evidence type="ECO:0000259" key="6">
    <source>
        <dbReference type="PROSITE" id="PS50011"/>
    </source>
</evidence>
<feature type="region of interest" description="Disordered" evidence="5">
    <location>
        <begin position="279"/>
        <end position="298"/>
    </location>
</feature>
<feature type="compositionally biased region" description="Polar residues" evidence="5">
    <location>
        <begin position="451"/>
        <end position="460"/>
    </location>
</feature>
<feature type="region of interest" description="Disordered" evidence="5">
    <location>
        <begin position="612"/>
        <end position="642"/>
    </location>
</feature>
<dbReference type="AlphaFoldDB" id="A0A7S1JQP6"/>
<dbReference type="Gene3D" id="1.10.510.10">
    <property type="entry name" value="Transferase(Phosphotransferase) domain 1"/>
    <property type="match status" value="1"/>
</dbReference>
<dbReference type="PANTHER" id="PTHR48016:SF56">
    <property type="entry name" value="MAPKK KINASE"/>
    <property type="match status" value="1"/>
</dbReference>
<feature type="compositionally biased region" description="Gly residues" evidence="5">
    <location>
        <begin position="627"/>
        <end position="639"/>
    </location>
</feature>
<dbReference type="InterPro" id="IPR011009">
    <property type="entry name" value="Kinase-like_dom_sf"/>
</dbReference>
<dbReference type="PROSITE" id="PS50011">
    <property type="entry name" value="PROTEIN_KINASE_DOM"/>
    <property type="match status" value="1"/>
</dbReference>
<keyword evidence="4" id="KW-0067">ATP-binding</keyword>
<evidence type="ECO:0000256" key="1">
    <source>
        <dbReference type="ARBA" id="ARBA00022679"/>
    </source>
</evidence>
<feature type="compositionally biased region" description="Pro residues" evidence="5">
    <location>
        <begin position="1"/>
        <end position="11"/>
    </location>
</feature>
<organism evidence="7">
    <name type="scientific">Vitrella brassicaformis</name>
    <dbReference type="NCBI Taxonomy" id="1169539"/>
    <lineage>
        <taxon>Eukaryota</taxon>
        <taxon>Sar</taxon>
        <taxon>Alveolata</taxon>
        <taxon>Colpodellida</taxon>
        <taxon>Vitrellaceae</taxon>
        <taxon>Vitrella</taxon>
    </lineage>
</organism>
<feature type="region of interest" description="Disordered" evidence="5">
    <location>
        <begin position="359"/>
        <end position="593"/>
    </location>
</feature>
<sequence length="987" mass="108894">MIQYPPSPNPFALPQQRTNPPLPAMATPFVPPPYGMGLSPPYFMKHSASAPRPASVPPLPHVLPTPSTPVLHSTPLTPHGHGGPGLPVLQPPAVAVTAWPDPYKRKPTTHTLEREAYHLPHKRQPLLVRQMPPQSVFPLSHTIRREQYGMAQGQVQQMQPTQPQGERGRVTLVVGPPAAAPKTAPPQWVEVPARKSRFNVIKREEYQSGKPNTYDTWESDLFDPKMRHLQPSQVIRFERSVREEDDAEGDLGAATVAAAKAAWGVGKDDQQNKNKHTTVVRQQTGADQQHRGTALGRNTRVSRLSTVTGGQSNVPDNGRTETADLFFSKVPNKPFETAEKGHHPKDAAKIYRLHARAAANRPPTPNFPAAKRPTVPPSAVQLRGPPPRTAPSRSGRHTPLTRKAAPAQGRDRSPPARVVDRSSSPTAMQGHRGHAQNHKTESKSGGHGSKATDSSGNNGVFSFGPRGVATPPKAKRPSAKVSRPASRGRSPVRTPPVLRELSRRPTPTGSATPVQRQGTRLSQEAAPKPPFRSGIAPAKATVPPQRIRSRSPSPGAWPLLSGPARAKQRVEERRRREERQRVQSQQRGATEEDRGVIDAKCCNVKGVIAKMKADRERARSRGRPSSGSGGHGSGGGGRSGASALRAAGNNICARQKPGGPAYIFQTDSGEYMLAFDPEAYEPSQIIKWEDLELKYLIAEGAFGSVFRGVHRGEFGERDVAVKVFFSDKTGPISKEHFLNLERELNAYRVVSHRSILRLVGVCIEPPHLAIVTEYLHGGNLFDILFNHLRVVTAEERLIYAKQLCEVVIYLHSMTPPIVHRDLKTQNMLLDNRGKMKLCDFGMAKKMENGQFLVLDDNGGSPRYMAPESYMKGGTIDEKADIWGLGCCLIELFGGPIPYEELDKMPDVIRRIFHERKNPTIPETFEIQTKRIIEQCFDRDPRERPAAVEVLEVLQTLTPTIVRRHEMDMLYPREFDEHGHVAGVVDKD</sequence>
<dbReference type="PROSITE" id="PS00108">
    <property type="entry name" value="PROTEIN_KINASE_ST"/>
    <property type="match status" value="1"/>
</dbReference>
<dbReference type="SUPFAM" id="SSF56112">
    <property type="entry name" value="Protein kinase-like (PK-like)"/>
    <property type="match status" value="1"/>
</dbReference>
<evidence type="ECO:0000256" key="3">
    <source>
        <dbReference type="ARBA" id="ARBA00022777"/>
    </source>
</evidence>
<keyword evidence="3" id="KW-0418">Kinase</keyword>
<dbReference type="Pfam" id="PF00069">
    <property type="entry name" value="Pkinase"/>
    <property type="match status" value="1"/>
</dbReference>
<reference evidence="7" key="1">
    <citation type="submission" date="2021-01" db="EMBL/GenBank/DDBJ databases">
        <authorList>
            <person name="Corre E."/>
            <person name="Pelletier E."/>
            <person name="Niang G."/>
            <person name="Scheremetjew M."/>
            <person name="Finn R."/>
            <person name="Kale V."/>
            <person name="Holt S."/>
            <person name="Cochrane G."/>
            <person name="Meng A."/>
            <person name="Brown T."/>
            <person name="Cohen L."/>
        </authorList>
    </citation>
    <scope>NUCLEOTIDE SEQUENCE</scope>
    <source>
        <strain evidence="7">CCMP3346</strain>
    </source>
</reference>
<keyword evidence="1" id="KW-0808">Transferase</keyword>
<feature type="domain" description="Protein kinase" evidence="6">
    <location>
        <begin position="691"/>
        <end position="960"/>
    </location>
</feature>
<dbReference type="GO" id="GO:0005524">
    <property type="term" value="F:ATP binding"/>
    <property type="evidence" value="ECO:0007669"/>
    <property type="project" value="UniProtKB-KW"/>
</dbReference>
<evidence type="ECO:0000256" key="2">
    <source>
        <dbReference type="ARBA" id="ARBA00022741"/>
    </source>
</evidence>
<feature type="compositionally biased region" description="Low complexity" evidence="5">
    <location>
        <begin position="543"/>
        <end position="554"/>
    </location>
</feature>
<accession>A0A7S1JQP6</accession>
<evidence type="ECO:0000313" key="7">
    <source>
        <dbReference type="EMBL" id="CAD9051507.1"/>
    </source>
</evidence>
<keyword evidence="2" id="KW-0547">Nucleotide-binding</keyword>
<dbReference type="GO" id="GO:0004672">
    <property type="term" value="F:protein kinase activity"/>
    <property type="evidence" value="ECO:0007669"/>
    <property type="project" value="InterPro"/>
</dbReference>
<gene>
    <name evidence="7" type="ORF">VBRA1451_LOCUS6569</name>
</gene>